<proteinExistence type="predicted"/>
<keyword evidence="2" id="KW-0812">Transmembrane</keyword>
<keyword evidence="3" id="KW-0732">Signal</keyword>
<feature type="chain" id="PRO_5043372971" evidence="3">
    <location>
        <begin position="18"/>
        <end position="185"/>
    </location>
</feature>
<feature type="compositionally biased region" description="Basic residues" evidence="1">
    <location>
        <begin position="171"/>
        <end position="185"/>
    </location>
</feature>
<gene>
    <name evidence="4" type="ORF">NQ315_007896</name>
</gene>
<dbReference type="AlphaFoldDB" id="A0AAV8W8E4"/>
<reference evidence="4 5" key="1">
    <citation type="journal article" date="2023" name="Insect Mol. Biol.">
        <title>Genome sequencing provides insights into the evolution of gene families encoding plant cell wall-degrading enzymes in longhorned beetles.</title>
        <authorList>
            <person name="Shin N.R."/>
            <person name="Okamura Y."/>
            <person name="Kirsch R."/>
            <person name="Pauchet Y."/>
        </authorList>
    </citation>
    <scope>NUCLEOTIDE SEQUENCE [LARGE SCALE GENOMIC DNA]</scope>
    <source>
        <strain evidence="4">EAD_L_NR</strain>
    </source>
</reference>
<feature type="transmembrane region" description="Helical" evidence="2">
    <location>
        <begin position="101"/>
        <end position="123"/>
    </location>
</feature>
<dbReference type="EMBL" id="JANEYG010000006">
    <property type="protein sequence ID" value="KAJ8922861.1"/>
    <property type="molecule type" value="Genomic_DNA"/>
</dbReference>
<keyword evidence="2" id="KW-1133">Transmembrane helix</keyword>
<feature type="region of interest" description="Disordered" evidence="1">
    <location>
        <begin position="148"/>
        <end position="185"/>
    </location>
</feature>
<protein>
    <submittedName>
        <fullName evidence="4">Uncharacterized protein</fullName>
    </submittedName>
</protein>
<evidence type="ECO:0000313" key="4">
    <source>
        <dbReference type="EMBL" id="KAJ8922861.1"/>
    </source>
</evidence>
<evidence type="ECO:0000256" key="3">
    <source>
        <dbReference type="SAM" id="SignalP"/>
    </source>
</evidence>
<name>A0AAV8W8E4_9CUCU</name>
<comment type="caution">
    <text evidence="4">The sequence shown here is derived from an EMBL/GenBank/DDBJ whole genome shotgun (WGS) entry which is preliminary data.</text>
</comment>
<organism evidence="4 5">
    <name type="scientific">Exocentrus adspersus</name>
    <dbReference type="NCBI Taxonomy" id="1586481"/>
    <lineage>
        <taxon>Eukaryota</taxon>
        <taxon>Metazoa</taxon>
        <taxon>Ecdysozoa</taxon>
        <taxon>Arthropoda</taxon>
        <taxon>Hexapoda</taxon>
        <taxon>Insecta</taxon>
        <taxon>Pterygota</taxon>
        <taxon>Neoptera</taxon>
        <taxon>Endopterygota</taxon>
        <taxon>Coleoptera</taxon>
        <taxon>Polyphaga</taxon>
        <taxon>Cucujiformia</taxon>
        <taxon>Chrysomeloidea</taxon>
        <taxon>Cerambycidae</taxon>
        <taxon>Lamiinae</taxon>
        <taxon>Acanthocinini</taxon>
        <taxon>Exocentrus</taxon>
    </lineage>
</organism>
<evidence type="ECO:0000256" key="2">
    <source>
        <dbReference type="SAM" id="Phobius"/>
    </source>
</evidence>
<dbReference type="Proteomes" id="UP001159042">
    <property type="component" value="Unassembled WGS sequence"/>
</dbReference>
<feature type="compositionally biased region" description="Polar residues" evidence="1">
    <location>
        <begin position="158"/>
        <end position="168"/>
    </location>
</feature>
<evidence type="ECO:0000313" key="5">
    <source>
        <dbReference type="Proteomes" id="UP001159042"/>
    </source>
</evidence>
<evidence type="ECO:0000256" key="1">
    <source>
        <dbReference type="SAM" id="MobiDB-lite"/>
    </source>
</evidence>
<accession>A0AAV8W8E4</accession>
<keyword evidence="5" id="KW-1185">Reference proteome</keyword>
<sequence>MSLLLLPLWVSFTSAVAQDVSFVEDIRALSELPLDKLLHIKNTFKVAESKDVYGFDTNTTTTEIPQALALQAKKSSKDREIYHYDDSSSSYKDKSSGIQSIFQISVTTLAFLAFGGYLICLLVQAVKGKTNDPQSTATQIMSALISNANIKRRRPTRTPYNRLQQKPSNGYRRKRRPRPKKGGFS</sequence>
<feature type="signal peptide" evidence="3">
    <location>
        <begin position="1"/>
        <end position="17"/>
    </location>
</feature>
<keyword evidence="2" id="KW-0472">Membrane</keyword>